<evidence type="ECO:0000259" key="4">
    <source>
        <dbReference type="Pfam" id="PF00248"/>
    </source>
</evidence>
<comment type="similarity">
    <text evidence="3">Belongs to the aldo/keto reductase family. Aldo/keto reductase 2 subfamily.</text>
</comment>
<evidence type="ECO:0000256" key="3">
    <source>
        <dbReference type="ARBA" id="ARBA00038157"/>
    </source>
</evidence>
<evidence type="ECO:0000313" key="6">
    <source>
        <dbReference type="Proteomes" id="UP000582016"/>
    </source>
</evidence>
<dbReference type="InterPro" id="IPR036812">
    <property type="entry name" value="NAD(P)_OxRdtase_dom_sf"/>
</dbReference>
<dbReference type="PANTHER" id="PTHR43364">
    <property type="entry name" value="NADH-SPECIFIC METHYLGLYOXAL REDUCTASE-RELATED"/>
    <property type="match status" value="1"/>
</dbReference>
<gene>
    <name evidence="5" type="ORF">FPHYL_13892</name>
</gene>
<dbReference type="PANTHER" id="PTHR43364:SF7">
    <property type="entry name" value="NADP-DEPENDENT OXIDOREDUCTASE DOMAIN-CONTAINING PROTEIN-RELATED"/>
    <property type="match status" value="1"/>
</dbReference>
<feature type="domain" description="NADP-dependent oxidoreductase" evidence="4">
    <location>
        <begin position="30"/>
        <end position="96"/>
    </location>
</feature>
<reference evidence="5 6" key="1">
    <citation type="submission" date="2020-05" db="EMBL/GenBank/DDBJ databases">
        <title>Identification and distribution of gene clusters putatively required for synthesis of sphingolipid metabolism inhibitors in phylogenetically diverse species of the filamentous fungus Fusarium.</title>
        <authorList>
            <person name="Kim H.-S."/>
            <person name="Busman M."/>
            <person name="Brown D.W."/>
            <person name="Divon H."/>
            <person name="Uhlig S."/>
            <person name="Proctor R.H."/>
        </authorList>
    </citation>
    <scope>NUCLEOTIDE SEQUENCE [LARGE SCALE GENOMIC DNA]</scope>
    <source>
        <strain evidence="5 6">NRRL 13617</strain>
    </source>
</reference>
<dbReference type="InterPro" id="IPR023210">
    <property type="entry name" value="NADP_OxRdtase_dom"/>
</dbReference>
<dbReference type="InterPro" id="IPR050523">
    <property type="entry name" value="AKR_Detox_Biosynth"/>
</dbReference>
<dbReference type="OrthoDB" id="4978782at2759"/>
<protein>
    <submittedName>
        <fullName evidence="5">Aldo keto reductase</fullName>
    </submittedName>
</protein>
<sequence>MADGFMAPPPKGPLNRYRPLSPNAAVHVSPICLGTSNFGDSWAGLLGSCDKPTTEGILNYFYEQGGNFIDTANQYQDGQSEEWVGDWMKKRGVRDQMGTVPTSLTLAYVMKKYPYTFPVIGGRKIERLKGNIEALKLDLDKEDIKEIEAAIPFDPGLPHTWLYMGAQPDHPADIWMMGMAGHFDHVPLPESIGPYKE</sequence>
<keyword evidence="1" id="KW-0521">NADP</keyword>
<dbReference type="Pfam" id="PF00248">
    <property type="entry name" value="Aldo_ket_red"/>
    <property type="match status" value="2"/>
</dbReference>
<feature type="domain" description="NADP-dependent oxidoreductase" evidence="4">
    <location>
        <begin position="98"/>
        <end position="150"/>
    </location>
</feature>
<dbReference type="Proteomes" id="UP000582016">
    <property type="component" value="Unassembled WGS sequence"/>
</dbReference>
<evidence type="ECO:0000256" key="1">
    <source>
        <dbReference type="ARBA" id="ARBA00022857"/>
    </source>
</evidence>
<dbReference type="Gene3D" id="3.20.20.100">
    <property type="entry name" value="NADP-dependent oxidoreductase domain"/>
    <property type="match status" value="2"/>
</dbReference>
<evidence type="ECO:0000313" key="5">
    <source>
        <dbReference type="EMBL" id="KAF5531629.1"/>
    </source>
</evidence>
<dbReference type="SUPFAM" id="SSF51430">
    <property type="entry name" value="NAD(P)-linked oxidoreductase"/>
    <property type="match status" value="2"/>
</dbReference>
<comment type="caution">
    <text evidence="5">The sequence shown here is derived from an EMBL/GenBank/DDBJ whole genome shotgun (WGS) entry which is preliminary data.</text>
</comment>
<keyword evidence="2" id="KW-0560">Oxidoreductase</keyword>
<dbReference type="AlphaFoldDB" id="A0A8H5I8Q2"/>
<keyword evidence="6" id="KW-1185">Reference proteome</keyword>
<evidence type="ECO:0000256" key="2">
    <source>
        <dbReference type="ARBA" id="ARBA00023002"/>
    </source>
</evidence>
<name>A0A8H5I8Q2_9HYPO</name>
<dbReference type="GO" id="GO:0016491">
    <property type="term" value="F:oxidoreductase activity"/>
    <property type="evidence" value="ECO:0007669"/>
    <property type="project" value="UniProtKB-KW"/>
</dbReference>
<organism evidence="5 6">
    <name type="scientific">Fusarium phyllophilum</name>
    <dbReference type="NCBI Taxonomy" id="47803"/>
    <lineage>
        <taxon>Eukaryota</taxon>
        <taxon>Fungi</taxon>
        <taxon>Dikarya</taxon>
        <taxon>Ascomycota</taxon>
        <taxon>Pezizomycotina</taxon>
        <taxon>Sordariomycetes</taxon>
        <taxon>Hypocreomycetidae</taxon>
        <taxon>Hypocreales</taxon>
        <taxon>Nectriaceae</taxon>
        <taxon>Fusarium</taxon>
        <taxon>Fusarium fujikuroi species complex</taxon>
    </lineage>
</organism>
<proteinExistence type="inferred from homology"/>
<dbReference type="EMBL" id="JAAOAQ010000960">
    <property type="protein sequence ID" value="KAF5531629.1"/>
    <property type="molecule type" value="Genomic_DNA"/>
</dbReference>
<accession>A0A8H5I8Q2</accession>